<keyword evidence="3" id="KW-1185">Reference proteome</keyword>
<evidence type="ECO:0000256" key="1">
    <source>
        <dbReference type="SAM" id="SignalP"/>
    </source>
</evidence>
<dbReference type="Pfam" id="PF01547">
    <property type="entry name" value="SBP_bac_1"/>
    <property type="match status" value="1"/>
</dbReference>
<feature type="signal peptide" evidence="1">
    <location>
        <begin position="1"/>
        <end position="30"/>
    </location>
</feature>
<dbReference type="PANTHER" id="PTHR43649:SF12">
    <property type="entry name" value="DIACETYLCHITOBIOSE BINDING PROTEIN DASA"/>
    <property type="match status" value="1"/>
</dbReference>
<keyword evidence="1" id="KW-0732">Signal</keyword>
<dbReference type="RefSeq" id="WP_331848830.1">
    <property type="nucleotide sequence ID" value="NZ_JAZHPZ010000017.1"/>
</dbReference>
<gene>
    <name evidence="2" type="ORF">V3851_22885</name>
</gene>
<dbReference type="SUPFAM" id="SSF53850">
    <property type="entry name" value="Periplasmic binding protein-like II"/>
    <property type="match status" value="1"/>
</dbReference>
<evidence type="ECO:0000313" key="3">
    <source>
        <dbReference type="Proteomes" id="UP001306950"/>
    </source>
</evidence>
<dbReference type="Gene3D" id="3.40.190.10">
    <property type="entry name" value="Periplasmic binding protein-like II"/>
    <property type="match status" value="2"/>
</dbReference>
<dbReference type="EMBL" id="JAZHPZ010000017">
    <property type="protein sequence ID" value="MEF2968652.1"/>
    <property type="molecule type" value="Genomic_DNA"/>
</dbReference>
<organism evidence="2 3">
    <name type="scientific">Paenibacillus haidiansis</name>
    <dbReference type="NCBI Taxonomy" id="1574488"/>
    <lineage>
        <taxon>Bacteria</taxon>
        <taxon>Bacillati</taxon>
        <taxon>Bacillota</taxon>
        <taxon>Bacilli</taxon>
        <taxon>Bacillales</taxon>
        <taxon>Paenibacillaceae</taxon>
        <taxon>Paenibacillus</taxon>
    </lineage>
</organism>
<dbReference type="InterPro" id="IPR006059">
    <property type="entry name" value="SBP"/>
</dbReference>
<dbReference type="PROSITE" id="PS51257">
    <property type="entry name" value="PROKAR_LIPOPROTEIN"/>
    <property type="match status" value="1"/>
</dbReference>
<comment type="caution">
    <text evidence="2">The sequence shown here is derived from an EMBL/GenBank/DDBJ whole genome shotgun (WGS) entry which is preliminary data.</text>
</comment>
<name>A0ABU7VYA0_9BACL</name>
<sequence length="553" mass="62430">MSMLSRLPKLLLISGLVGSMLAGCSNNNPAAGSENATDSGKRASISSTIYDRGAVPNGMGTIEDNMWTKWINENGPANVKFVAIPRWESQSKLNVLLASGSAPDLIFEFGTSIRNQLFDQKQLMPLDDLIEQHSVEYKALMEKYPQLKQAGIKSDGKLYEVGRMNEVYPLVSVFIREDWLQNLGLDVPTTEEEFLAVAKAFTEQDPDGNGVDDTYGVGGFEFGDNSGLFRYIFNANWVNLDENGEIQVGPERLKKEAEFKRALFEAGVVDKDFLSDKDGSKSKQDFLNGKIGIYAFMTNDFLSFASRELDTLMKNVPESRLKVIPLPKTSAGQFNPVWNNPVQMTAVVNARAKEPEAIIKYIDFLVKPEIARTFRYGIEGEHYKLEEDGKPVILDQEKYKNEVSWASDFTMLYSRLEEGKYGYVENQFDEEVPAQKEALRLFRESIDAYMNDLPVGEGLTHSEHMPQLPKELQVKFSNVTAAVHDIYTRAIIGGSNYTVEQAALDAEKQWETGGGPEIISWYEEWWSKEKDNVLIWSDFYEIYQQQQAELKAD</sequence>
<evidence type="ECO:0000313" key="2">
    <source>
        <dbReference type="EMBL" id="MEF2968652.1"/>
    </source>
</evidence>
<dbReference type="PANTHER" id="PTHR43649">
    <property type="entry name" value="ARABINOSE-BINDING PROTEIN-RELATED"/>
    <property type="match status" value="1"/>
</dbReference>
<reference evidence="2 3" key="1">
    <citation type="submission" date="2024-02" db="EMBL/GenBank/DDBJ databases">
        <title>A nitrogen-fixing paenibacillus bacterium.</title>
        <authorList>
            <person name="Zhang W.L."/>
            <person name="Chen S.F."/>
        </authorList>
    </citation>
    <scope>NUCLEOTIDE SEQUENCE [LARGE SCALE GENOMIC DNA]</scope>
    <source>
        <strain evidence="2 3">M1</strain>
    </source>
</reference>
<dbReference type="Proteomes" id="UP001306950">
    <property type="component" value="Unassembled WGS sequence"/>
</dbReference>
<feature type="chain" id="PRO_5047181336" evidence="1">
    <location>
        <begin position="31"/>
        <end position="553"/>
    </location>
</feature>
<protein>
    <submittedName>
        <fullName evidence="2">Extracellular solute-binding protein</fullName>
    </submittedName>
</protein>
<accession>A0ABU7VYA0</accession>
<proteinExistence type="predicted"/>
<dbReference type="InterPro" id="IPR050490">
    <property type="entry name" value="Bact_solute-bd_prot1"/>
</dbReference>